<feature type="compositionally biased region" description="Basic residues" evidence="5">
    <location>
        <begin position="273"/>
        <end position="285"/>
    </location>
</feature>
<evidence type="ECO:0000256" key="2">
    <source>
        <dbReference type="ARBA" id="ARBA00017589"/>
    </source>
</evidence>
<keyword evidence="6" id="KW-1185">Reference proteome</keyword>
<evidence type="ECO:0000256" key="4">
    <source>
        <dbReference type="ARBA" id="ARBA00023242"/>
    </source>
</evidence>
<dbReference type="GO" id="GO:0003887">
    <property type="term" value="F:DNA-directed DNA polymerase activity"/>
    <property type="evidence" value="ECO:0007669"/>
    <property type="project" value="TreeGrafter"/>
</dbReference>
<dbReference type="AlphaFoldDB" id="A0A1S3HVN9"/>
<feature type="compositionally biased region" description="Basic and acidic residues" evidence="5">
    <location>
        <begin position="196"/>
        <end position="224"/>
    </location>
</feature>
<dbReference type="GO" id="GO:0006297">
    <property type="term" value="P:nucleotide-excision repair, DNA gap filling"/>
    <property type="evidence" value="ECO:0007669"/>
    <property type="project" value="TreeGrafter"/>
</dbReference>
<evidence type="ECO:0000313" key="7">
    <source>
        <dbReference type="RefSeq" id="XP_013390083.1"/>
    </source>
</evidence>
<feature type="compositionally biased region" description="Basic and acidic residues" evidence="5">
    <location>
        <begin position="238"/>
        <end position="271"/>
    </location>
</feature>
<name>A0A1S3HVN9_LINAN</name>
<dbReference type="PANTHER" id="PTHR17598">
    <property type="entry name" value="DNA POLYMERASE DELTA SUBUNIT 3"/>
    <property type="match status" value="1"/>
</dbReference>
<dbReference type="Proteomes" id="UP000085678">
    <property type="component" value="Unplaced"/>
</dbReference>
<protein>
    <recommendedName>
        <fullName evidence="2">DNA polymerase delta subunit 3</fullName>
    </recommendedName>
</protein>
<dbReference type="PANTHER" id="PTHR17598:SF13">
    <property type="entry name" value="DNA POLYMERASE DELTA SUBUNIT 3"/>
    <property type="match status" value="1"/>
</dbReference>
<evidence type="ECO:0000256" key="3">
    <source>
        <dbReference type="ARBA" id="ARBA00022705"/>
    </source>
</evidence>
<dbReference type="Gene3D" id="3.90.1030.20">
    <property type="entry name" value="DNA polymerase delta, p66 (Cdc27) subunit, wHTH domain"/>
    <property type="match status" value="1"/>
</dbReference>
<dbReference type="InParanoid" id="A0A1S3HVN9"/>
<feature type="region of interest" description="Disordered" evidence="5">
    <location>
        <begin position="153"/>
        <end position="464"/>
    </location>
</feature>
<dbReference type="InterPro" id="IPR019038">
    <property type="entry name" value="POLD3"/>
</dbReference>
<evidence type="ECO:0000256" key="1">
    <source>
        <dbReference type="ARBA" id="ARBA00004123"/>
    </source>
</evidence>
<dbReference type="GO" id="GO:1904161">
    <property type="term" value="P:DNA synthesis involved in UV-damage excision repair"/>
    <property type="evidence" value="ECO:0007669"/>
    <property type="project" value="TreeGrafter"/>
</dbReference>
<keyword evidence="3" id="KW-0235">DNA replication</keyword>
<feature type="compositionally biased region" description="Acidic residues" evidence="5">
    <location>
        <begin position="310"/>
        <end position="320"/>
    </location>
</feature>
<dbReference type="FunFam" id="3.90.1030.20:FF:000002">
    <property type="entry name" value="DNA polymerase delta subunit"/>
    <property type="match status" value="1"/>
</dbReference>
<dbReference type="InterPro" id="IPR041913">
    <property type="entry name" value="POLD3_sf"/>
</dbReference>
<dbReference type="STRING" id="7574.A0A1S3HVN9"/>
<dbReference type="RefSeq" id="XP_013390083.1">
    <property type="nucleotide sequence ID" value="XM_013534629.1"/>
</dbReference>
<feature type="compositionally biased region" description="Polar residues" evidence="5">
    <location>
        <begin position="356"/>
        <end position="367"/>
    </location>
</feature>
<proteinExistence type="predicted"/>
<dbReference type="GeneID" id="106158575"/>
<organism evidence="6 7">
    <name type="scientific">Lingula anatina</name>
    <name type="common">Brachiopod</name>
    <name type="synonym">Lingula unguis</name>
    <dbReference type="NCBI Taxonomy" id="7574"/>
    <lineage>
        <taxon>Eukaryota</taxon>
        <taxon>Metazoa</taxon>
        <taxon>Spiralia</taxon>
        <taxon>Lophotrochozoa</taxon>
        <taxon>Brachiopoda</taxon>
        <taxon>Linguliformea</taxon>
        <taxon>Lingulata</taxon>
        <taxon>Lingulida</taxon>
        <taxon>Linguloidea</taxon>
        <taxon>Lingulidae</taxon>
        <taxon>Lingula</taxon>
    </lineage>
</organism>
<dbReference type="GO" id="GO:0043625">
    <property type="term" value="C:delta DNA polymerase complex"/>
    <property type="evidence" value="ECO:0007669"/>
    <property type="project" value="InterPro"/>
</dbReference>
<dbReference type="Pfam" id="PF09507">
    <property type="entry name" value="CDC27"/>
    <property type="match status" value="1"/>
</dbReference>
<feature type="compositionally biased region" description="Basic and acidic residues" evidence="5">
    <location>
        <begin position="422"/>
        <end position="437"/>
    </location>
</feature>
<comment type="subcellular location">
    <subcellularLocation>
        <location evidence="1">Nucleus</location>
    </subcellularLocation>
</comment>
<accession>A0A1S3HVN9</accession>
<evidence type="ECO:0000256" key="5">
    <source>
        <dbReference type="SAM" id="MobiDB-lite"/>
    </source>
</evidence>
<evidence type="ECO:0000313" key="6">
    <source>
        <dbReference type="Proteomes" id="UP000085678"/>
    </source>
</evidence>
<dbReference type="GO" id="GO:0006271">
    <property type="term" value="P:DNA strand elongation involved in DNA replication"/>
    <property type="evidence" value="ECO:0007669"/>
    <property type="project" value="TreeGrafter"/>
</dbReference>
<keyword evidence="4" id="KW-0539">Nucleus</keyword>
<dbReference type="KEGG" id="lak:106158575"/>
<gene>
    <name evidence="7" type="primary">LOC106158575</name>
</gene>
<reference evidence="7" key="1">
    <citation type="submission" date="2025-08" db="UniProtKB">
        <authorList>
            <consortium name="RefSeq"/>
        </authorList>
    </citation>
    <scope>IDENTIFICATION</scope>
    <source>
        <tissue evidence="7">Gonads</tissue>
    </source>
</reference>
<sequence>MAVDQIYLENLDEFVNDENKVVTYKWLSRTLSVHVNQAKQMLYTFVQQQRNKKDNDKLSVCYFLSGMAETPDGGKILKAMVVPEESLDTMKSTLTTVTSCHVYSVQKVKLKDSNALYIADYDKLKGSLLQSKEFSAIRSDECKPRSLEELEKLEAASHPVITEPPAKVTTMNGTSGSKPKPKQPTGIAGMFSNASKKKEDKEENEKEEGKGDQEQKETVADKGKGKQGGIGSFFSKQQNKEPSTKSETTKVEPSVKKDSADAVKPQRDLNKKSPPKRGQKSKKTRKQDSDEEDAAPQKQKRRRIQVVESSSEEEEEDEVIPESPVPSPVADIPSSPEPEKMEEEEEEEKVEKVKKTGNSHAQSSNQHESSEKHRVKRRKKVTNTYMDKQGFMVTEEVWETASTDASDIDEPTKPAPVTAPKSKQDSSDKSGNKDKKVQPTKKKTSPDPKHSGKQTSLMSFFKKK</sequence>
<dbReference type="OrthoDB" id="514823at2759"/>